<dbReference type="Gene3D" id="2.40.70.10">
    <property type="entry name" value="Acid Proteases"/>
    <property type="match status" value="1"/>
</dbReference>
<keyword evidence="3" id="KW-1185">Reference proteome</keyword>
<dbReference type="AlphaFoldDB" id="U6LFC5"/>
<evidence type="ECO:0000313" key="3">
    <source>
        <dbReference type="Proteomes" id="UP000030750"/>
    </source>
</evidence>
<proteinExistence type="predicted"/>
<sequence length="425" mass="47324">MARLDAQGKRAPDAGDRTTTPGSVRTRRRYPGGWRDEAPTSCHERPNTISVSPNLRQRLLRTERGIRQQRTTGPATLTPAEPPVPSRTQREQSGYDVGSRTGSTRKHTQVDTHRVEEEGAADPYWWRGEPPPEPAYEGYGALCNTGQTAVLKLKIVGDECEGLLDTGASCSFISPPTVERLGLRVRFLPKARTFKIANGEVLHIDRTVTRLHMICGGECFTRDFLVGPIPYDVVLRLDWLINHQVAWYFQSDKLRTYVSGRRCDLPVLCKGDGPPADTPTTGRQAKTPADCTYDVLPQQVSRISAEEAAALLRPPPKRYKSRHRKDARVQIKDLLRKARTDTEELERVLHGLHFIAALPEVAAKAIVHLPTERQGPIMCTIVEHCQARTQTKAAQSPVVTASEAADTEGSPWPTAKLEYTTFDAW</sequence>
<reference evidence="2" key="2">
    <citation type="submission" date="2013-10" db="EMBL/GenBank/DDBJ databases">
        <authorList>
            <person name="Aslett M."/>
        </authorList>
    </citation>
    <scope>NUCLEOTIDE SEQUENCE [LARGE SCALE GENOMIC DNA]</scope>
    <source>
        <strain evidence="2">Houghton</strain>
    </source>
</reference>
<accession>U6LFC5</accession>
<feature type="compositionally biased region" description="Basic and acidic residues" evidence="1">
    <location>
        <begin position="108"/>
        <end position="117"/>
    </location>
</feature>
<reference evidence="2" key="1">
    <citation type="submission" date="2013-10" db="EMBL/GenBank/DDBJ databases">
        <title>Genomic analysis of the causative agents of coccidiosis in chickens.</title>
        <authorList>
            <person name="Reid A.J."/>
            <person name="Blake D."/>
            <person name="Billington K."/>
            <person name="Browne H."/>
            <person name="Dunn M."/>
            <person name="Hung S."/>
            <person name="Kawahara F."/>
            <person name="Miranda-Saavedra D."/>
            <person name="Mourier T."/>
            <person name="Nagra H."/>
            <person name="Otto T.D."/>
            <person name="Rawlings N."/>
            <person name="Sanchez A."/>
            <person name="Sanders M."/>
            <person name="Subramaniam C."/>
            <person name="Tay Y."/>
            <person name="Dear P."/>
            <person name="Doerig C."/>
            <person name="Gruber A."/>
            <person name="Parkinson J."/>
            <person name="Shirley M."/>
            <person name="Wan K.L."/>
            <person name="Berriman M."/>
            <person name="Tomley F."/>
            <person name="Pain A."/>
        </authorList>
    </citation>
    <scope>NUCLEOTIDE SEQUENCE [LARGE SCALE GENOMIC DNA]</scope>
    <source>
        <strain evidence="2">Houghton</strain>
    </source>
</reference>
<feature type="region of interest" description="Disordered" evidence="1">
    <location>
        <begin position="1"/>
        <end position="127"/>
    </location>
</feature>
<feature type="compositionally biased region" description="Basic and acidic residues" evidence="1">
    <location>
        <begin position="34"/>
        <end position="46"/>
    </location>
</feature>
<name>U6LFC5_9EIME</name>
<organism evidence="2 3">
    <name type="scientific">Eimeria brunetti</name>
    <dbReference type="NCBI Taxonomy" id="51314"/>
    <lineage>
        <taxon>Eukaryota</taxon>
        <taxon>Sar</taxon>
        <taxon>Alveolata</taxon>
        <taxon>Apicomplexa</taxon>
        <taxon>Conoidasida</taxon>
        <taxon>Coccidia</taxon>
        <taxon>Eucoccidiorida</taxon>
        <taxon>Eimeriorina</taxon>
        <taxon>Eimeriidae</taxon>
        <taxon>Eimeria</taxon>
    </lineage>
</organism>
<dbReference type="CDD" id="cd00303">
    <property type="entry name" value="retropepsin_like"/>
    <property type="match status" value="1"/>
</dbReference>
<evidence type="ECO:0000313" key="2">
    <source>
        <dbReference type="EMBL" id="CDJ49092.1"/>
    </source>
</evidence>
<dbReference type="OrthoDB" id="2431547at2759"/>
<feature type="compositionally biased region" description="Basic and acidic residues" evidence="1">
    <location>
        <begin position="1"/>
        <end position="16"/>
    </location>
</feature>
<dbReference type="InterPro" id="IPR021109">
    <property type="entry name" value="Peptidase_aspartic_dom_sf"/>
</dbReference>
<dbReference type="VEuPathDB" id="ToxoDB:EBH_0023980"/>
<dbReference type="EMBL" id="HG711465">
    <property type="protein sequence ID" value="CDJ49092.1"/>
    <property type="molecule type" value="Genomic_DNA"/>
</dbReference>
<dbReference type="Proteomes" id="UP000030750">
    <property type="component" value="Unassembled WGS sequence"/>
</dbReference>
<protein>
    <submittedName>
        <fullName evidence="2">Uncharacterized protein</fullName>
    </submittedName>
</protein>
<dbReference type="SUPFAM" id="SSF50630">
    <property type="entry name" value="Acid proteases"/>
    <property type="match status" value="1"/>
</dbReference>
<gene>
    <name evidence="2" type="ORF">EBH_0023980</name>
</gene>
<evidence type="ECO:0000256" key="1">
    <source>
        <dbReference type="SAM" id="MobiDB-lite"/>
    </source>
</evidence>
<dbReference type="Pfam" id="PF13650">
    <property type="entry name" value="Asp_protease_2"/>
    <property type="match status" value="1"/>
</dbReference>